<feature type="compositionally biased region" description="Low complexity" evidence="5">
    <location>
        <begin position="11"/>
        <end position="23"/>
    </location>
</feature>
<dbReference type="InterPro" id="IPR002893">
    <property type="entry name" value="Znf_MYND"/>
</dbReference>
<dbReference type="Pfam" id="PF01753">
    <property type="entry name" value="zf-MYND"/>
    <property type="match status" value="1"/>
</dbReference>
<name>A0A5N5THN1_9CRUS</name>
<dbReference type="PROSITE" id="PS50865">
    <property type="entry name" value="ZF_MYND_2"/>
    <property type="match status" value="1"/>
</dbReference>
<dbReference type="GO" id="GO:0008270">
    <property type="term" value="F:zinc ion binding"/>
    <property type="evidence" value="ECO:0007669"/>
    <property type="project" value="UniProtKB-KW"/>
</dbReference>
<dbReference type="SUPFAM" id="SSF82199">
    <property type="entry name" value="SET domain"/>
    <property type="match status" value="1"/>
</dbReference>
<keyword evidence="7" id="KW-0808">Transferase</keyword>
<evidence type="ECO:0000259" key="6">
    <source>
        <dbReference type="PROSITE" id="PS50865"/>
    </source>
</evidence>
<organism evidence="7 8">
    <name type="scientific">Armadillidium nasatum</name>
    <dbReference type="NCBI Taxonomy" id="96803"/>
    <lineage>
        <taxon>Eukaryota</taxon>
        <taxon>Metazoa</taxon>
        <taxon>Ecdysozoa</taxon>
        <taxon>Arthropoda</taxon>
        <taxon>Crustacea</taxon>
        <taxon>Multicrustacea</taxon>
        <taxon>Malacostraca</taxon>
        <taxon>Eumalacostraca</taxon>
        <taxon>Peracarida</taxon>
        <taxon>Isopoda</taxon>
        <taxon>Oniscidea</taxon>
        <taxon>Crinocheta</taxon>
        <taxon>Armadillidiidae</taxon>
        <taxon>Armadillidium</taxon>
    </lineage>
</organism>
<feature type="region of interest" description="Disordered" evidence="5">
    <location>
        <begin position="1"/>
        <end position="23"/>
    </location>
</feature>
<evidence type="ECO:0000313" key="8">
    <source>
        <dbReference type="Proteomes" id="UP000326759"/>
    </source>
</evidence>
<keyword evidence="2 4" id="KW-0863">Zinc-finger</keyword>
<dbReference type="AlphaFoldDB" id="A0A5N5THN1"/>
<proteinExistence type="predicted"/>
<evidence type="ECO:0000313" key="7">
    <source>
        <dbReference type="EMBL" id="KAB7505618.1"/>
    </source>
</evidence>
<dbReference type="PANTHER" id="PTHR12197">
    <property type="entry name" value="HISTONE-LYSINE N-METHYLTRANSFERASE SMYD"/>
    <property type="match status" value="1"/>
</dbReference>
<feature type="compositionally biased region" description="Acidic residues" evidence="5">
    <location>
        <begin position="1"/>
        <end position="10"/>
    </location>
</feature>
<dbReference type="InterPro" id="IPR046341">
    <property type="entry name" value="SET_dom_sf"/>
</dbReference>
<reference evidence="7 8" key="1">
    <citation type="journal article" date="2019" name="PLoS Biol.">
        <title>Sex chromosomes control vertical transmission of feminizing Wolbachia symbionts in an isopod.</title>
        <authorList>
            <person name="Becking T."/>
            <person name="Chebbi M.A."/>
            <person name="Giraud I."/>
            <person name="Moumen B."/>
            <person name="Laverre T."/>
            <person name="Caubet Y."/>
            <person name="Peccoud J."/>
            <person name="Gilbert C."/>
            <person name="Cordaux R."/>
        </authorList>
    </citation>
    <scope>NUCLEOTIDE SEQUENCE [LARGE SCALE GENOMIC DNA]</scope>
    <source>
        <strain evidence="7">ANa2</strain>
        <tissue evidence="7">Whole body excluding digestive tract and cuticle</tissue>
    </source>
</reference>
<evidence type="ECO:0000256" key="2">
    <source>
        <dbReference type="ARBA" id="ARBA00022771"/>
    </source>
</evidence>
<dbReference type="GO" id="GO:0032259">
    <property type="term" value="P:methylation"/>
    <property type="evidence" value="ECO:0007669"/>
    <property type="project" value="UniProtKB-KW"/>
</dbReference>
<comment type="caution">
    <text evidence="7">The sequence shown here is derived from an EMBL/GenBank/DDBJ whole genome shotgun (WGS) entry which is preliminary data.</text>
</comment>
<keyword evidence="3" id="KW-0862">Zinc</keyword>
<evidence type="ECO:0000256" key="1">
    <source>
        <dbReference type="ARBA" id="ARBA00022723"/>
    </source>
</evidence>
<dbReference type="Gene3D" id="2.170.270.10">
    <property type="entry name" value="SET domain"/>
    <property type="match status" value="1"/>
</dbReference>
<feature type="domain" description="MYND-type" evidence="6">
    <location>
        <begin position="59"/>
        <end position="97"/>
    </location>
</feature>
<protein>
    <submittedName>
        <fullName evidence="7">Histone-lysine N-methyltransferase SMYD3</fullName>
    </submittedName>
</protein>
<evidence type="ECO:0000256" key="4">
    <source>
        <dbReference type="PROSITE-ProRule" id="PRU00134"/>
    </source>
</evidence>
<evidence type="ECO:0000256" key="5">
    <source>
        <dbReference type="SAM" id="MobiDB-lite"/>
    </source>
</evidence>
<sequence length="276" mass="31353">MSVESTEESLESCNNNSTCESENSTHSKVLGKYINKGDLLLTSVPFAYVLKGNLRGQHCDSCLRKRPGLQRCSGCASCYYCNRECQKNSWEIHKKECSKLKKLKNNLPPDTARLIARVILKLKDGGGEIEEKIDNSWSRKFEDLMNHSSEVKEDISRQEHFTSLLVVLQKYLGEENLPSSSELFEIYGKVLVNSFSITDKDLNSVGIGIYLAASIIDHSCKPNAYASFIGTQVYIRALYDMPELDWKKIRISYIDVLNTAKKRNEELERGYFFACS</sequence>
<accession>A0A5N5THN1</accession>
<dbReference type="Gene3D" id="6.10.140.2220">
    <property type="match status" value="1"/>
</dbReference>
<dbReference type="PANTHER" id="PTHR12197:SF251">
    <property type="entry name" value="EG:BACR7C10.4 PROTEIN"/>
    <property type="match status" value="1"/>
</dbReference>
<keyword evidence="8" id="KW-1185">Reference proteome</keyword>
<dbReference type="Proteomes" id="UP000326759">
    <property type="component" value="Unassembled WGS sequence"/>
</dbReference>
<dbReference type="GO" id="GO:0008168">
    <property type="term" value="F:methyltransferase activity"/>
    <property type="evidence" value="ECO:0007669"/>
    <property type="project" value="UniProtKB-KW"/>
</dbReference>
<dbReference type="EMBL" id="SEYY01001177">
    <property type="protein sequence ID" value="KAB7505618.1"/>
    <property type="molecule type" value="Genomic_DNA"/>
</dbReference>
<dbReference type="GO" id="GO:0005634">
    <property type="term" value="C:nucleus"/>
    <property type="evidence" value="ECO:0007669"/>
    <property type="project" value="TreeGrafter"/>
</dbReference>
<keyword evidence="7" id="KW-0489">Methyltransferase</keyword>
<evidence type="ECO:0000256" key="3">
    <source>
        <dbReference type="ARBA" id="ARBA00022833"/>
    </source>
</evidence>
<keyword evidence="1" id="KW-0479">Metal-binding</keyword>
<dbReference type="InterPro" id="IPR050869">
    <property type="entry name" value="H3K4_H4K5_MeTrfase"/>
</dbReference>
<gene>
    <name evidence="7" type="primary">SMYD3</name>
    <name evidence="7" type="ORF">Anas_06458</name>
</gene>
<dbReference type="OrthoDB" id="265717at2759"/>
<dbReference type="Gene3D" id="1.10.220.160">
    <property type="match status" value="1"/>
</dbReference>